<dbReference type="InterPro" id="IPR011006">
    <property type="entry name" value="CheY-like_superfamily"/>
</dbReference>
<feature type="domain" description="Response regulatory" evidence="2">
    <location>
        <begin position="1"/>
        <end position="55"/>
    </location>
</feature>
<comment type="caution">
    <text evidence="3">The sequence shown here is derived from an EMBL/GenBank/DDBJ whole genome shotgun (WGS) entry which is preliminary data.</text>
</comment>
<dbReference type="GO" id="GO:0000160">
    <property type="term" value="P:phosphorelay signal transduction system"/>
    <property type="evidence" value="ECO:0007669"/>
    <property type="project" value="InterPro"/>
</dbReference>
<dbReference type="SUPFAM" id="SSF52172">
    <property type="entry name" value="CheY-like"/>
    <property type="match status" value="1"/>
</dbReference>
<dbReference type="AlphaFoldDB" id="A0A7Y0SQZ0"/>
<evidence type="ECO:0000313" key="3">
    <source>
        <dbReference type="EMBL" id="NMU88050.1"/>
    </source>
</evidence>
<reference evidence="3 4" key="1">
    <citation type="submission" date="2020-04" db="EMBL/GenBank/DDBJ databases">
        <title>Whole-genome sequencing of Vibrio spp. from China reveals different genetic environments of blaCTX-M-14 among diverse lineages.</title>
        <authorList>
            <person name="Zheng Z."/>
            <person name="Ye L."/>
            <person name="Chen S."/>
        </authorList>
    </citation>
    <scope>NUCLEOTIDE SEQUENCE [LARGE SCALE GENOMIC DNA]</scope>
    <source>
        <strain evidence="3 4">Vb0551</strain>
    </source>
</reference>
<dbReference type="EMBL" id="JABCLB010002865">
    <property type="protein sequence ID" value="NMU88050.1"/>
    <property type="molecule type" value="Genomic_DNA"/>
</dbReference>
<dbReference type="Gene3D" id="3.40.50.2300">
    <property type="match status" value="1"/>
</dbReference>
<accession>A0A7Y0SQZ0</accession>
<evidence type="ECO:0000256" key="1">
    <source>
        <dbReference type="PROSITE-ProRule" id="PRU00169"/>
    </source>
</evidence>
<dbReference type="InterPro" id="IPR001789">
    <property type="entry name" value="Sig_transdc_resp-reg_receiver"/>
</dbReference>
<feature type="non-terminal residue" evidence="3">
    <location>
        <position position="1"/>
    </location>
</feature>
<organism evidence="3 4">
    <name type="scientific">Vibrio parahaemolyticus</name>
    <dbReference type="NCBI Taxonomy" id="670"/>
    <lineage>
        <taxon>Bacteria</taxon>
        <taxon>Pseudomonadati</taxon>
        <taxon>Pseudomonadota</taxon>
        <taxon>Gammaproteobacteria</taxon>
        <taxon>Vibrionales</taxon>
        <taxon>Vibrionaceae</taxon>
        <taxon>Vibrio</taxon>
    </lineage>
</organism>
<name>A0A7Y0SQZ0_VIBPH</name>
<dbReference type="GO" id="GO:0016301">
    <property type="term" value="F:kinase activity"/>
    <property type="evidence" value="ECO:0007669"/>
    <property type="project" value="UniProtKB-KW"/>
</dbReference>
<sequence length="101" mass="11150">AIRAMSSPAKSVLIFGCTADVFKETQERMINVGADHIIAKPIVESELNDALYLHATQLYQYQSDFDGNAADSFNAEKWLLNFYVALDNGHLNEALEAISAI</sequence>
<proteinExistence type="predicted"/>
<feature type="non-terminal residue" evidence="3">
    <location>
        <position position="101"/>
    </location>
</feature>
<evidence type="ECO:0000259" key="2">
    <source>
        <dbReference type="PROSITE" id="PS50110"/>
    </source>
</evidence>
<dbReference type="Proteomes" id="UP000518904">
    <property type="component" value="Unassembled WGS sequence"/>
</dbReference>
<evidence type="ECO:0000313" key="4">
    <source>
        <dbReference type="Proteomes" id="UP000518904"/>
    </source>
</evidence>
<gene>
    <name evidence="3" type="ORF">HKB16_34980</name>
</gene>
<keyword evidence="3" id="KW-0418">Kinase</keyword>
<comment type="caution">
    <text evidence="1">Lacks conserved residue(s) required for the propagation of feature annotation.</text>
</comment>
<protein>
    <submittedName>
        <fullName evidence="3">Histidine kinase</fullName>
    </submittedName>
</protein>
<dbReference type="PROSITE" id="PS50110">
    <property type="entry name" value="RESPONSE_REGULATORY"/>
    <property type="match status" value="1"/>
</dbReference>
<keyword evidence="3" id="KW-0808">Transferase</keyword>